<evidence type="ECO:0000313" key="3">
    <source>
        <dbReference type="Proteomes" id="UP000287651"/>
    </source>
</evidence>
<evidence type="ECO:0000313" key="2">
    <source>
        <dbReference type="EMBL" id="RRT55361.1"/>
    </source>
</evidence>
<feature type="compositionally biased region" description="Low complexity" evidence="1">
    <location>
        <begin position="10"/>
        <end position="20"/>
    </location>
</feature>
<feature type="region of interest" description="Disordered" evidence="1">
    <location>
        <begin position="1"/>
        <end position="20"/>
    </location>
</feature>
<organism evidence="2 3">
    <name type="scientific">Ensete ventricosum</name>
    <name type="common">Abyssinian banana</name>
    <name type="synonym">Musa ensete</name>
    <dbReference type="NCBI Taxonomy" id="4639"/>
    <lineage>
        <taxon>Eukaryota</taxon>
        <taxon>Viridiplantae</taxon>
        <taxon>Streptophyta</taxon>
        <taxon>Embryophyta</taxon>
        <taxon>Tracheophyta</taxon>
        <taxon>Spermatophyta</taxon>
        <taxon>Magnoliopsida</taxon>
        <taxon>Liliopsida</taxon>
        <taxon>Zingiberales</taxon>
        <taxon>Musaceae</taxon>
        <taxon>Ensete</taxon>
    </lineage>
</organism>
<dbReference type="AlphaFoldDB" id="A0A426YUK6"/>
<dbReference type="Proteomes" id="UP000287651">
    <property type="component" value="Unassembled WGS sequence"/>
</dbReference>
<gene>
    <name evidence="2" type="ORF">B296_00010954</name>
</gene>
<protein>
    <submittedName>
        <fullName evidence="2">Uncharacterized protein</fullName>
    </submittedName>
</protein>
<comment type="caution">
    <text evidence="2">The sequence shown here is derived from an EMBL/GenBank/DDBJ whole genome shotgun (WGS) entry which is preliminary data.</text>
</comment>
<reference evidence="2 3" key="1">
    <citation type="journal article" date="2014" name="Agronomy (Basel)">
        <title>A Draft Genome Sequence for Ensete ventricosum, the Drought-Tolerant Tree Against Hunger.</title>
        <authorList>
            <person name="Harrison J."/>
            <person name="Moore K.A."/>
            <person name="Paszkiewicz K."/>
            <person name="Jones T."/>
            <person name="Grant M."/>
            <person name="Ambacheew D."/>
            <person name="Muzemil S."/>
            <person name="Studholme D.J."/>
        </authorList>
    </citation>
    <scope>NUCLEOTIDE SEQUENCE [LARGE SCALE GENOMIC DNA]</scope>
</reference>
<proteinExistence type="predicted"/>
<sequence>MASSSGSRPSTDGLMSSSSTGSIMRSWSFLQRCSRLHDGNRGGGRPGHGWSGSNFCPSYLVVQSFFLDMREGSRCHKSVWLPRLYFSSNL</sequence>
<accession>A0A426YUK6</accession>
<evidence type="ECO:0000256" key="1">
    <source>
        <dbReference type="SAM" id="MobiDB-lite"/>
    </source>
</evidence>
<name>A0A426YUK6_ENSVE</name>
<dbReference type="EMBL" id="AMZH03010124">
    <property type="protein sequence ID" value="RRT55361.1"/>
    <property type="molecule type" value="Genomic_DNA"/>
</dbReference>